<proteinExistence type="predicted"/>
<sequence>MSKEETLQTESTRILNEMDNEAKSYKPPLGFGFIKPWLTKTIWLFKAFNKRLTDLEGKCNG</sequence>
<reference evidence="1 2" key="1">
    <citation type="submission" date="2019-04" db="EMBL/GenBank/DDBJ databases">
        <title>A reverse ecology approach based on a biological definition of microbial populations.</title>
        <authorList>
            <person name="Arevalo P."/>
            <person name="Vaninsberghe D."/>
            <person name="Elsherbini J."/>
            <person name="Gore J."/>
            <person name="Polz M."/>
        </authorList>
    </citation>
    <scope>NUCLEOTIDE SEQUENCE [LARGE SCALE GENOMIC DNA]</scope>
    <source>
        <strain evidence="1 2">10N.261.46.E4</strain>
    </source>
</reference>
<evidence type="ECO:0000313" key="2">
    <source>
        <dbReference type="Proteomes" id="UP000305234"/>
    </source>
</evidence>
<dbReference type="AlphaFoldDB" id="A0A2N7J7J0"/>
<dbReference type="RefSeq" id="WP_016787885.1">
    <property type="nucleotide sequence ID" value="NZ_CP090019.1"/>
</dbReference>
<protein>
    <submittedName>
        <fullName evidence="1">Uncharacterized protein</fullName>
    </submittedName>
</protein>
<organism evidence="1 2">
    <name type="scientific">Vibrio kanaloae</name>
    <dbReference type="NCBI Taxonomy" id="170673"/>
    <lineage>
        <taxon>Bacteria</taxon>
        <taxon>Pseudomonadati</taxon>
        <taxon>Pseudomonadota</taxon>
        <taxon>Gammaproteobacteria</taxon>
        <taxon>Vibrionales</taxon>
        <taxon>Vibrionaceae</taxon>
        <taxon>Vibrio</taxon>
    </lineage>
</organism>
<evidence type="ECO:0000313" key="1">
    <source>
        <dbReference type="EMBL" id="TKF27502.1"/>
    </source>
</evidence>
<dbReference type="Proteomes" id="UP000305234">
    <property type="component" value="Unassembled WGS sequence"/>
</dbReference>
<comment type="caution">
    <text evidence="1">The sequence shown here is derived from an EMBL/GenBank/DDBJ whole genome shotgun (WGS) entry which is preliminary data.</text>
</comment>
<accession>A0A2N7J7J0</accession>
<name>A0A2N7J7J0_9VIBR</name>
<dbReference type="EMBL" id="SYUW01000013">
    <property type="protein sequence ID" value="TKF27502.1"/>
    <property type="molecule type" value="Genomic_DNA"/>
</dbReference>
<gene>
    <name evidence="1" type="ORF">FCV52_04605</name>
</gene>